<dbReference type="OrthoDB" id="6250975at2759"/>
<organism evidence="10">
    <name type="scientific">Taenia asiatica</name>
    <name type="common">Asian tapeworm</name>
    <dbReference type="NCBI Taxonomy" id="60517"/>
    <lineage>
        <taxon>Eukaryota</taxon>
        <taxon>Metazoa</taxon>
        <taxon>Spiralia</taxon>
        <taxon>Lophotrochozoa</taxon>
        <taxon>Platyhelminthes</taxon>
        <taxon>Cestoda</taxon>
        <taxon>Eucestoda</taxon>
        <taxon>Cyclophyllidea</taxon>
        <taxon>Taeniidae</taxon>
        <taxon>Taenia</taxon>
    </lineage>
</organism>
<name>A0A0R3VUH2_TAEAS</name>
<evidence type="ECO:0000256" key="6">
    <source>
        <dbReference type="ARBA" id="ARBA00023242"/>
    </source>
</evidence>
<keyword evidence="5" id="KW-0963">Cytoplasm</keyword>
<evidence type="ECO:0000313" key="10">
    <source>
        <dbReference type="WBParaSite" id="TASK_0000096801-mRNA-1"/>
    </source>
</evidence>
<comment type="subcellular location">
    <subcellularLocation>
        <location evidence="3">Cytoplasm</location>
    </subcellularLocation>
    <subcellularLocation>
        <location evidence="2">Nucleus</location>
    </subcellularLocation>
</comment>
<comment type="function">
    <text evidence="1">May play a role in microtubule-mediated transport or vesicle function.</text>
</comment>
<evidence type="ECO:0000256" key="2">
    <source>
        <dbReference type="ARBA" id="ARBA00004123"/>
    </source>
</evidence>
<evidence type="ECO:0000256" key="5">
    <source>
        <dbReference type="ARBA" id="ARBA00022490"/>
    </source>
</evidence>
<reference evidence="10" key="1">
    <citation type="submission" date="2016-04" db="UniProtKB">
        <authorList>
            <consortium name="WormBaseParasite"/>
        </authorList>
    </citation>
    <scope>IDENTIFICATION</scope>
</reference>
<feature type="compositionally biased region" description="Acidic residues" evidence="7">
    <location>
        <begin position="471"/>
        <end position="481"/>
    </location>
</feature>
<keyword evidence="9" id="KW-1185">Reference proteome</keyword>
<sequence length="1527" mass="169766">MIQKDTSEEGENALIDAVLKIPKARLLKDIGQLTEAYLAMQSLHPANAVNYLSFVTGTLFELVSYPDPDVRMAADEGINQIVKFANIHLIQSVICEVFLEIKRSLHARSLSSALRKFSACIGRINPKKRRIYAVNILPALNGLINREEEMVWDCFAETIEPIAIFIFPHTSQQELITLLLRGLLEKVECDKNYIRRSAATILASSVVHSRLPHELSYLLIQQLIARVLVLKQRFLSRRSAATVGTVAMAAVGLQGCLCTLRNLASLYSRIPATVLVNERTKAKGRPSPSTYLAAPLVALGVETADFVNWPRESLEFFWWSAVRLLCLQLACRKYQTTSSSMSASSTVMVCTAALECLLEILSSTPAGRPPTELPEGFQEVLRIFCSMKRPHSPSAVLHLDGYDSSVDASDADDGSSVASQSAMSPTSTIVESGGEKMSLVKRNLLPTAPSTPAQQETEALPNGPSSSQADTTDEVESEDENEILVTSSMHSFLGLFARRFGLLSDAPPTSRAAAQSLAVACLAKLSLTLPPRLFFEPLQVTCQPSEEEGKEAKAVTGIEMALHLMHHSDPQVRGNACLLVGNILHSTSTYALIKPSSSLDAHQYLQIYRLVSGLDNLLASEKSGITYRMALKALRSCANTLLHLPAVVPIVDMETESASVRLLQCLAARLVDCARHPYRLVRRETLLLVAGLDWDQLEHLERAWFGRHRNETSKRLVEATPLSVVVWNECLRLFADADRSLGREAFHSLLALARRIPSADLQKTQMDNVDLESVDTAAVHLFEHSALTGQNFVACDLPITQDSYVSTVSGFADDLRCVTKDLPVYLRFSAPPSPSTQQLKSSLPHRRCLWRQRQRHIRGLHRVFRELVDSLLELSPVCDSQENRSMMHSLIFGLAELLGCPPITSNHVLWYTPSPLPQPLDAGNGGHTISPAHFALQRYQRRPKMALLLWHCISQVSISPLALTDLALQAQLLCLASGCALRWGVSSLLEGSVPAGGKMELHQDHAFTRASGALLKHVIKFVLFFFASFMNPRHSVLLLAIFWHVFKGAKPNSAASATGILSSLAGGNPASSPVPIASAPIGGSSANPSTVITTTITTSQTKFRPIFGLQFVQTTESEEEENRLVLGSRETHGYFADSQEYMQLYNTVRASFEAFKGRNPLPRPLVDLRTMQGSLHYTNIEHRPFNLACDRLLFIDLEYLPPKTPTLTFGDDFKHMCYPGIAIPLFIAGPMLVLRSKCEQAPDDGDASFFYDLEAEGIQPPTPENRECWVCCLVSWLLRECDNFSDCCERLQNESQTIIYEVMKEIWCRLSPKPLLLSENLILISKCIDLKRLTRIRVLGLPGHPIQPMQNLDWSTRKAYSVTWMNAITRAVCQTLECGGVLNDVACFVFSNLIRILRNFVVRVSAPPEGYNDIDQFYILDAIRRRPITVRLAIMQLANEVSLHLTHVDDSWFGKEDGVSDVENPRNMQTADELAQGVVENIFVMNMPQLFYKNVSAYQLYVHHRDCQRHPERCPCQYARYQGMQTS</sequence>
<dbReference type="STRING" id="60517.A0A0R3VUH2"/>
<feature type="region of interest" description="Disordered" evidence="7">
    <location>
        <begin position="447"/>
        <end position="481"/>
    </location>
</feature>
<dbReference type="PANTHER" id="PTHR10170:SF10">
    <property type="entry name" value="HUNTINGTIN"/>
    <property type="match status" value="1"/>
</dbReference>
<dbReference type="WBParaSite" id="TASK_0000096801-mRNA-1">
    <property type="protein sequence ID" value="TASK_0000096801-mRNA-1"/>
    <property type="gene ID" value="TASK_0000096801"/>
</dbReference>
<dbReference type="InterPro" id="IPR048411">
    <property type="entry name" value="Htt_N_HEAT_rpt-1"/>
</dbReference>
<keyword evidence="6" id="KW-0539">Nucleus</keyword>
<accession>A0A0R3VUH2</accession>
<feature type="region of interest" description="Disordered" evidence="7">
    <location>
        <begin position="408"/>
        <end position="433"/>
    </location>
</feature>
<dbReference type="SUPFAM" id="SSF48371">
    <property type="entry name" value="ARM repeat"/>
    <property type="match status" value="1"/>
</dbReference>
<evidence type="ECO:0000256" key="7">
    <source>
        <dbReference type="SAM" id="MobiDB-lite"/>
    </source>
</evidence>
<proteinExistence type="inferred from homology"/>
<dbReference type="Pfam" id="PF20926">
    <property type="entry name" value="Htt_N-HEAT_1"/>
    <property type="match status" value="1"/>
</dbReference>
<reference evidence="8 9" key="2">
    <citation type="submission" date="2018-11" db="EMBL/GenBank/DDBJ databases">
        <authorList>
            <consortium name="Pathogen Informatics"/>
        </authorList>
    </citation>
    <scope>NUCLEOTIDE SEQUENCE [LARGE SCALE GENOMIC DNA]</scope>
</reference>
<dbReference type="GO" id="GO:0005737">
    <property type="term" value="C:cytoplasm"/>
    <property type="evidence" value="ECO:0007669"/>
    <property type="project" value="UniProtKB-SubCell"/>
</dbReference>
<evidence type="ECO:0000256" key="1">
    <source>
        <dbReference type="ARBA" id="ARBA00002907"/>
    </source>
</evidence>
<gene>
    <name evidence="8" type="ORF">TASK_LOCUS969</name>
</gene>
<comment type="similarity">
    <text evidence="4">Belongs to the huntingtin family.</text>
</comment>
<protein>
    <submittedName>
        <fullName evidence="10">Huntingtin</fullName>
    </submittedName>
</protein>
<dbReference type="Gene3D" id="1.25.10.10">
    <property type="entry name" value="Leucine-rich Repeat Variant"/>
    <property type="match status" value="1"/>
</dbReference>
<feature type="compositionally biased region" description="Low complexity" evidence="7">
    <location>
        <begin position="408"/>
        <end position="422"/>
    </location>
</feature>
<feature type="compositionally biased region" description="Polar residues" evidence="7">
    <location>
        <begin position="448"/>
        <end position="470"/>
    </location>
</feature>
<dbReference type="InterPro" id="IPR024613">
    <property type="entry name" value="Huntingtin_N_HEAT_rpt-2"/>
</dbReference>
<dbReference type="InterPro" id="IPR011989">
    <property type="entry name" value="ARM-like"/>
</dbReference>
<dbReference type="InterPro" id="IPR028426">
    <property type="entry name" value="Huntingtin_fam"/>
</dbReference>
<evidence type="ECO:0000313" key="8">
    <source>
        <dbReference type="EMBL" id="VDK22235.1"/>
    </source>
</evidence>
<evidence type="ECO:0000256" key="3">
    <source>
        <dbReference type="ARBA" id="ARBA00004496"/>
    </source>
</evidence>
<evidence type="ECO:0000256" key="4">
    <source>
        <dbReference type="ARBA" id="ARBA00007153"/>
    </source>
</evidence>
<dbReference type="InterPro" id="IPR016024">
    <property type="entry name" value="ARM-type_fold"/>
</dbReference>
<dbReference type="GO" id="GO:0005634">
    <property type="term" value="C:nucleus"/>
    <property type="evidence" value="ECO:0007669"/>
    <property type="project" value="UniProtKB-SubCell"/>
</dbReference>
<dbReference type="Pfam" id="PF12372">
    <property type="entry name" value="Htt_N-HEAT"/>
    <property type="match status" value="1"/>
</dbReference>
<evidence type="ECO:0000313" key="9">
    <source>
        <dbReference type="Proteomes" id="UP000282613"/>
    </source>
</evidence>
<dbReference type="EMBL" id="UYRS01000172">
    <property type="protein sequence ID" value="VDK22235.1"/>
    <property type="molecule type" value="Genomic_DNA"/>
</dbReference>
<dbReference type="PANTHER" id="PTHR10170">
    <property type="entry name" value="HUNTINGTON DISEASE PROTEIN"/>
    <property type="match status" value="1"/>
</dbReference>
<dbReference type="Proteomes" id="UP000282613">
    <property type="component" value="Unassembled WGS sequence"/>
</dbReference>